<protein>
    <recommendedName>
        <fullName evidence="3">Fibronectin type-III domain-containing protein</fullName>
    </recommendedName>
</protein>
<evidence type="ECO:0008006" key="3">
    <source>
        <dbReference type="Google" id="ProtNLM"/>
    </source>
</evidence>
<reference evidence="1" key="1">
    <citation type="submission" date="2022-11" db="EMBL/GenBank/DDBJ databases">
        <title>Minimal conservation of predation-associated metabolite biosynthetic gene clusters underscores biosynthetic potential of Myxococcota including descriptions for ten novel species: Archangium lansinium sp. nov., Myxococcus landrumus sp. nov., Nannocystis bai.</title>
        <authorList>
            <person name="Ahearne A."/>
            <person name="Stevens C."/>
            <person name="Phillips K."/>
        </authorList>
    </citation>
    <scope>NUCLEOTIDE SEQUENCE</scope>
    <source>
        <strain evidence="1">Na p29</strain>
    </source>
</reference>
<evidence type="ECO:0000313" key="2">
    <source>
        <dbReference type="Proteomes" id="UP001150924"/>
    </source>
</evidence>
<dbReference type="InterPro" id="IPR013783">
    <property type="entry name" value="Ig-like_fold"/>
</dbReference>
<keyword evidence="2" id="KW-1185">Reference proteome</keyword>
<dbReference type="EMBL" id="JAPNKE010000002">
    <property type="protein sequence ID" value="MCY1009667.1"/>
    <property type="molecule type" value="Genomic_DNA"/>
</dbReference>
<dbReference type="RefSeq" id="WP_267772342.1">
    <property type="nucleotide sequence ID" value="NZ_JAPNKE010000002.1"/>
</dbReference>
<evidence type="ECO:0000313" key="1">
    <source>
        <dbReference type="EMBL" id="MCY1009667.1"/>
    </source>
</evidence>
<name>A0A9X3ET53_9BACT</name>
<accession>A0A9X3ET53</accession>
<dbReference type="Gene3D" id="2.60.40.10">
    <property type="entry name" value="Immunoglobulins"/>
    <property type="match status" value="1"/>
</dbReference>
<organism evidence="1 2">
    <name type="scientific">Nannocystis pusilla</name>
    <dbReference type="NCBI Taxonomy" id="889268"/>
    <lineage>
        <taxon>Bacteria</taxon>
        <taxon>Pseudomonadati</taxon>
        <taxon>Myxococcota</taxon>
        <taxon>Polyangia</taxon>
        <taxon>Nannocystales</taxon>
        <taxon>Nannocystaceae</taxon>
        <taxon>Nannocystis</taxon>
    </lineage>
</organism>
<dbReference type="InterPro" id="IPR036116">
    <property type="entry name" value="FN3_sf"/>
</dbReference>
<comment type="caution">
    <text evidence="1">The sequence shown here is derived from an EMBL/GenBank/DDBJ whole genome shotgun (WGS) entry which is preliminary data.</text>
</comment>
<sequence length="392" mass="41466">MTDRDHRQFLNRARCECGQQVGADIRMTRPPADLAQQLQAMIGQECAVAETSFTGEYARCGQLAVELVATYVPGIRAAFHPAFLAHGLVPMTPTRLTDEADAWLASGCDGAGEAGLWMCMPHENNTPNCQESEFFVAPDDALSLLSGIAPLAFDYEPPLMQPIDLSVEPGNGAVLLRWEPPGAGDIAGFRVLCEEADGGAAPGHAFAPPDLTAEHDGTHYFTAGNLCGDHPFSTVRLEPAAATDPDTCGNGLLEAGEACDDGPDNDPGGLCDRDCRLRVGPGLHALAWDHVCSAHVDFSDDSVVVGGLTNGTAYNFVLVSYDLAGNPRAFARVVTATPDSSLPDLLPTADEGCGCAASREGHGLFAMSLGTLFIMLRRRPRPRRASSRATCS</sequence>
<dbReference type="Proteomes" id="UP001150924">
    <property type="component" value="Unassembled WGS sequence"/>
</dbReference>
<dbReference type="SUPFAM" id="SSF49265">
    <property type="entry name" value="Fibronectin type III"/>
    <property type="match status" value="1"/>
</dbReference>
<dbReference type="AlphaFoldDB" id="A0A9X3ET53"/>
<gene>
    <name evidence="1" type="ORF">OV079_29705</name>
</gene>
<proteinExistence type="predicted"/>